<gene>
    <name evidence="10" type="ORF">CA2015_0341</name>
</gene>
<keyword evidence="6 7" id="KW-0998">Cell outer membrane</keyword>
<keyword evidence="10" id="KW-0675">Receptor</keyword>
<evidence type="ECO:0000256" key="1">
    <source>
        <dbReference type="ARBA" id="ARBA00004571"/>
    </source>
</evidence>
<dbReference type="AlphaFoldDB" id="A0A0H4P9K7"/>
<evidence type="ECO:0000256" key="7">
    <source>
        <dbReference type="PROSITE-ProRule" id="PRU01360"/>
    </source>
</evidence>
<dbReference type="InterPro" id="IPR037066">
    <property type="entry name" value="Plug_dom_sf"/>
</dbReference>
<dbReference type="InterPro" id="IPR039426">
    <property type="entry name" value="TonB-dep_rcpt-like"/>
</dbReference>
<sequence>MKKLIYRPLTRLLSFLFLGILGPLVFTGAGFAFGIETSKSTRYIVGINDANQAISIRGKVTSQSDGIGLPGVNILVKGTSMGTVTDVEGNYNLNVPDGSEVLIFSSIGFITQEVPIIGRNLIDIALEEDLKGLEEVVVVGYGTKKKVNLTGSVSTVTNEALEKRSVPKSSLALQGQMSGISVRQSSGNPGKNSASLLIRGQGTFSSAGNSPLVLVDMIESSLDDVDPNDIESISVLKDAASAAIFGSKAANGVILIETKKGKSGTPVFRYNAYVSSQTPTMIPEMLNSWEYGLAVNENNLNLGQQRRYTDEEIDFFRAGNNPDYPNFDHIGHLFGSGQGTETKHDLSVSGGTAETRYMFSLGYYDQQGIIQKNNADRINLRLNLDSKLSDKLSISVKLAGNKTSSNEPSAPYGNGGIGNIIAGAMRNSNAIPGFTADGLYGRNETSHPEADLNSQSFVSGEESNIYTNGSMIYQITKDLKITGQAGYTQGLTESKTFISTYPITSTYAIQRNSLRTGWYQSSALTLQAFLEYNKDIDDHSFQVLLGRSAQAYSSKYLGAFRDEFPNNEIYEIDAGATVRATNNGGAARNTLSSYFGRVNYDFQDKYLLEANFRYDGSSRFPEESRWGLFPSFSAGWRVAQEDFFQNAFPWVADFKIRGSWGKLGNQSIANYPYQDLIALGQNYPFGGSLSAGGAVTTIANKQITWETTTMTNIGIDLALMENRLSFSGEYFVKITNDILYPVSVSRLLGATPSESNAAKVENKGWDFDLSYRNSIGELNIGASAIFSVVKNQVLEIANLERDISRGLFIGHPIGSRYGFMSDGLFVSEADVASYATQPFSNLAIPGGIKYKDISGPDGVPDGVVNSTYDRSVIGKPLPLSTYAFILNGDYKNFDFNIMFQGEGGRDAFVTLGQFFFPLENNSNVQRDFYENRWTPENPDPNAAYPTIIATASGFYNSNPVDFWNRDATFLRLKNVQLGYTLPEGLIGDTFLDNVRLYVTGENLFTITKFYKGWDPEMQTGGADWFYPLIRSYVVGVNVRF</sequence>
<dbReference type="NCBIfam" id="TIGR04056">
    <property type="entry name" value="OMP_RagA_SusC"/>
    <property type="match status" value="1"/>
</dbReference>
<dbReference type="PATRIC" id="fig|320787.5.peg.385"/>
<evidence type="ECO:0000256" key="6">
    <source>
        <dbReference type="ARBA" id="ARBA00023237"/>
    </source>
</evidence>
<feature type="domain" description="TonB-dependent receptor plug" evidence="9">
    <location>
        <begin position="146"/>
        <end position="253"/>
    </location>
</feature>
<keyword evidence="2 7" id="KW-0813">Transport</keyword>
<dbReference type="Gene3D" id="2.40.170.20">
    <property type="entry name" value="TonB-dependent receptor, beta-barrel domain"/>
    <property type="match status" value="1"/>
</dbReference>
<dbReference type="InterPro" id="IPR012910">
    <property type="entry name" value="Plug_dom"/>
</dbReference>
<comment type="subcellular location">
    <subcellularLocation>
        <location evidence="1 7">Cell outer membrane</location>
        <topology evidence="1 7">Multi-pass membrane protein</topology>
    </subcellularLocation>
</comment>
<keyword evidence="5 7" id="KW-0472">Membrane</keyword>
<evidence type="ECO:0000256" key="2">
    <source>
        <dbReference type="ARBA" id="ARBA00022448"/>
    </source>
</evidence>
<accession>A0A0H4P9K7</accession>
<dbReference type="PROSITE" id="PS52016">
    <property type="entry name" value="TONB_DEPENDENT_REC_3"/>
    <property type="match status" value="1"/>
</dbReference>
<dbReference type="InterPro" id="IPR008969">
    <property type="entry name" value="CarboxyPept-like_regulatory"/>
</dbReference>
<keyword evidence="3 7" id="KW-1134">Transmembrane beta strand</keyword>
<dbReference type="KEGG" id="camu:CA2015_0341"/>
<dbReference type="Pfam" id="PF13715">
    <property type="entry name" value="CarbopepD_reg_2"/>
    <property type="match status" value="1"/>
</dbReference>
<dbReference type="Gene3D" id="2.170.130.10">
    <property type="entry name" value="TonB-dependent receptor, plug domain"/>
    <property type="match status" value="1"/>
</dbReference>
<dbReference type="Gene3D" id="2.60.40.1120">
    <property type="entry name" value="Carboxypeptidase-like, regulatory domain"/>
    <property type="match status" value="1"/>
</dbReference>
<dbReference type="OrthoDB" id="9768177at2"/>
<evidence type="ECO:0000256" key="4">
    <source>
        <dbReference type="ARBA" id="ARBA00022692"/>
    </source>
</evidence>
<comment type="similarity">
    <text evidence="7">Belongs to the TonB-dependent receptor family.</text>
</comment>
<dbReference type="Proteomes" id="UP000036520">
    <property type="component" value="Chromosome"/>
</dbReference>
<evidence type="ECO:0000313" key="10">
    <source>
        <dbReference type="EMBL" id="AKP49820.1"/>
    </source>
</evidence>
<dbReference type="GO" id="GO:0009279">
    <property type="term" value="C:cell outer membrane"/>
    <property type="evidence" value="ECO:0007669"/>
    <property type="project" value="UniProtKB-SubCell"/>
</dbReference>
<organism evidence="10 11">
    <name type="scientific">Cyclobacterium amurskyense</name>
    <dbReference type="NCBI Taxonomy" id="320787"/>
    <lineage>
        <taxon>Bacteria</taxon>
        <taxon>Pseudomonadati</taxon>
        <taxon>Bacteroidota</taxon>
        <taxon>Cytophagia</taxon>
        <taxon>Cytophagales</taxon>
        <taxon>Cyclobacteriaceae</taxon>
        <taxon>Cyclobacterium</taxon>
    </lineage>
</organism>
<dbReference type="SUPFAM" id="SSF56935">
    <property type="entry name" value="Porins"/>
    <property type="match status" value="1"/>
</dbReference>
<dbReference type="InterPro" id="IPR023997">
    <property type="entry name" value="TonB-dep_OMP_SusC/RagA_CS"/>
</dbReference>
<evidence type="ECO:0000313" key="11">
    <source>
        <dbReference type="Proteomes" id="UP000036520"/>
    </source>
</evidence>
<evidence type="ECO:0000256" key="5">
    <source>
        <dbReference type="ARBA" id="ARBA00023136"/>
    </source>
</evidence>
<protein>
    <submittedName>
        <fullName evidence="10">TonB-dependent receptor plug</fullName>
    </submittedName>
</protein>
<dbReference type="FunFam" id="2.170.130.10:FF:000003">
    <property type="entry name" value="SusC/RagA family TonB-linked outer membrane protein"/>
    <property type="match status" value="1"/>
</dbReference>
<proteinExistence type="inferred from homology"/>
<dbReference type="InterPro" id="IPR023996">
    <property type="entry name" value="TonB-dep_OMP_SusC/RagA"/>
</dbReference>
<dbReference type="Pfam" id="PF07715">
    <property type="entry name" value="Plug"/>
    <property type="match status" value="1"/>
</dbReference>
<evidence type="ECO:0000256" key="8">
    <source>
        <dbReference type="SAM" id="Phobius"/>
    </source>
</evidence>
<dbReference type="RefSeq" id="WP_048640320.1">
    <property type="nucleotide sequence ID" value="NZ_CP012040.1"/>
</dbReference>
<name>A0A0H4P9K7_9BACT</name>
<feature type="transmembrane region" description="Helical" evidence="8">
    <location>
        <begin position="12"/>
        <end position="35"/>
    </location>
</feature>
<dbReference type="SUPFAM" id="SSF49464">
    <property type="entry name" value="Carboxypeptidase regulatory domain-like"/>
    <property type="match status" value="1"/>
</dbReference>
<keyword evidence="11" id="KW-1185">Reference proteome</keyword>
<reference evidence="10 11" key="1">
    <citation type="submission" date="2015-07" db="EMBL/GenBank/DDBJ databases">
        <authorList>
            <person name="Kim K.M."/>
        </authorList>
    </citation>
    <scope>NUCLEOTIDE SEQUENCE [LARGE SCALE GENOMIC DNA]</scope>
    <source>
        <strain evidence="10 11">KCTC 12363</strain>
    </source>
</reference>
<dbReference type="NCBIfam" id="TIGR04057">
    <property type="entry name" value="SusC_RagA_signa"/>
    <property type="match status" value="1"/>
</dbReference>
<dbReference type="InterPro" id="IPR036942">
    <property type="entry name" value="Beta-barrel_TonB_sf"/>
</dbReference>
<evidence type="ECO:0000256" key="3">
    <source>
        <dbReference type="ARBA" id="ARBA00022452"/>
    </source>
</evidence>
<evidence type="ECO:0000259" key="9">
    <source>
        <dbReference type="Pfam" id="PF07715"/>
    </source>
</evidence>
<keyword evidence="4 7" id="KW-0812">Transmembrane</keyword>
<keyword evidence="8" id="KW-1133">Transmembrane helix</keyword>
<dbReference type="STRING" id="320787.CA2015_0341"/>
<dbReference type="EMBL" id="CP012040">
    <property type="protein sequence ID" value="AKP49820.1"/>
    <property type="molecule type" value="Genomic_DNA"/>
</dbReference>